<evidence type="ECO:0000313" key="8">
    <source>
        <dbReference type="Proteomes" id="UP000287447"/>
    </source>
</evidence>
<comment type="similarity">
    <text evidence="2">Belongs to the GMC oxidoreductase family.</text>
</comment>
<dbReference type="InterPro" id="IPR000172">
    <property type="entry name" value="GMC_OxRdtase_N"/>
</dbReference>
<dbReference type="GO" id="GO:0050660">
    <property type="term" value="F:flavin adenine dinucleotide binding"/>
    <property type="evidence" value="ECO:0007669"/>
    <property type="project" value="InterPro"/>
</dbReference>
<evidence type="ECO:0000256" key="3">
    <source>
        <dbReference type="ARBA" id="ARBA00022630"/>
    </source>
</evidence>
<keyword evidence="3" id="KW-0285">Flavoprotein</keyword>
<comment type="caution">
    <text evidence="7">The sequence shown here is derived from an EMBL/GenBank/DDBJ whole genome shotgun (WGS) entry which is preliminary data.</text>
</comment>
<evidence type="ECO:0000256" key="5">
    <source>
        <dbReference type="PIRSR" id="PIRSR000137-2"/>
    </source>
</evidence>
<name>A0A3S2VPF8_9PROT</name>
<dbReference type="PANTHER" id="PTHR11552">
    <property type="entry name" value="GLUCOSE-METHANOL-CHOLINE GMC OXIDOREDUCTASE"/>
    <property type="match status" value="1"/>
</dbReference>
<dbReference type="Proteomes" id="UP000287447">
    <property type="component" value="Unassembled WGS sequence"/>
</dbReference>
<dbReference type="GO" id="GO:0016614">
    <property type="term" value="F:oxidoreductase activity, acting on CH-OH group of donors"/>
    <property type="evidence" value="ECO:0007669"/>
    <property type="project" value="InterPro"/>
</dbReference>
<comment type="cofactor">
    <cofactor evidence="1 5">
        <name>FAD</name>
        <dbReference type="ChEBI" id="CHEBI:57692"/>
    </cofactor>
</comment>
<organism evidence="7 8">
    <name type="scientific">Hwanghaeella grinnelliae</name>
    <dbReference type="NCBI Taxonomy" id="2500179"/>
    <lineage>
        <taxon>Bacteria</taxon>
        <taxon>Pseudomonadati</taxon>
        <taxon>Pseudomonadota</taxon>
        <taxon>Alphaproteobacteria</taxon>
        <taxon>Rhodospirillales</taxon>
        <taxon>Rhodospirillaceae</taxon>
        <taxon>Hwanghaeella</taxon>
    </lineage>
</organism>
<feature type="domain" description="Glucose-methanol-choline oxidoreductase N-terminal" evidence="6">
    <location>
        <begin position="264"/>
        <end position="278"/>
    </location>
</feature>
<protein>
    <submittedName>
        <fullName evidence="7">Choline dehydrogenase</fullName>
    </submittedName>
</protein>
<evidence type="ECO:0000256" key="2">
    <source>
        <dbReference type="ARBA" id="ARBA00010790"/>
    </source>
</evidence>
<evidence type="ECO:0000256" key="1">
    <source>
        <dbReference type="ARBA" id="ARBA00001974"/>
    </source>
</evidence>
<dbReference type="SUPFAM" id="SSF54373">
    <property type="entry name" value="FAD-linked reductases, C-terminal domain"/>
    <property type="match status" value="1"/>
</dbReference>
<dbReference type="AlphaFoldDB" id="A0A3S2VPF8"/>
<dbReference type="RefSeq" id="WP_127763883.1">
    <property type="nucleotide sequence ID" value="NZ_SADE01000001.1"/>
</dbReference>
<accession>A0A3S2VPF8</accession>
<evidence type="ECO:0000313" key="7">
    <source>
        <dbReference type="EMBL" id="RVU38511.1"/>
    </source>
</evidence>
<dbReference type="Gene3D" id="3.30.560.10">
    <property type="entry name" value="Glucose Oxidase, domain 3"/>
    <property type="match status" value="1"/>
</dbReference>
<evidence type="ECO:0000259" key="6">
    <source>
        <dbReference type="PROSITE" id="PS00624"/>
    </source>
</evidence>
<dbReference type="SUPFAM" id="SSF51905">
    <property type="entry name" value="FAD/NAD(P)-binding domain"/>
    <property type="match status" value="1"/>
</dbReference>
<dbReference type="InterPro" id="IPR007867">
    <property type="entry name" value="GMC_OxRtase_C"/>
</dbReference>
<keyword evidence="8" id="KW-1185">Reference proteome</keyword>
<dbReference type="InterPro" id="IPR012132">
    <property type="entry name" value="GMC_OxRdtase"/>
</dbReference>
<keyword evidence="4 5" id="KW-0274">FAD</keyword>
<dbReference type="PIRSF" id="PIRSF000137">
    <property type="entry name" value="Alcohol_oxidase"/>
    <property type="match status" value="1"/>
</dbReference>
<dbReference type="PANTHER" id="PTHR11552:SF147">
    <property type="entry name" value="CHOLINE DEHYDROGENASE, MITOCHONDRIAL"/>
    <property type="match status" value="1"/>
</dbReference>
<evidence type="ECO:0000256" key="4">
    <source>
        <dbReference type="ARBA" id="ARBA00022827"/>
    </source>
</evidence>
<dbReference type="Pfam" id="PF00732">
    <property type="entry name" value="GMC_oxred_N"/>
    <property type="match status" value="1"/>
</dbReference>
<dbReference type="Gene3D" id="3.50.50.60">
    <property type="entry name" value="FAD/NAD(P)-binding domain"/>
    <property type="match status" value="1"/>
</dbReference>
<dbReference type="EMBL" id="SADE01000001">
    <property type="protein sequence ID" value="RVU38511.1"/>
    <property type="molecule type" value="Genomic_DNA"/>
</dbReference>
<dbReference type="PROSITE" id="PS00624">
    <property type="entry name" value="GMC_OXRED_2"/>
    <property type="match status" value="1"/>
</dbReference>
<gene>
    <name evidence="7" type="ORF">EOI86_04295</name>
</gene>
<dbReference type="OrthoDB" id="9785276at2"/>
<feature type="binding site" evidence="5">
    <location>
        <position position="94"/>
    </location>
    <ligand>
        <name>FAD</name>
        <dbReference type="ChEBI" id="CHEBI:57692"/>
    </ligand>
</feature>
<reference evidence="8" key="1">
    <citation type="submission" date="2019-01" db="EMBL/GenBank/DDBJ databases">
        <title>Gri0909 isolated from a small marine red alga.</title>
        <authorList>
            <person name="Kim J."/>
            <person name="Jeong S.E."/>
            <person name="Jeon C.O."/>
        </authorList>
    </citation>
    <scope>NUCLEOTIDE SEQUENCE [LARGE SCALE GENOMIC DNA]</scope>
    <source>
        <strain evidence="8">Gri0909</strain>
    </source>
</reference>
<proteinExistence type="inferred from homology"/>
<dbReference type="InterPro" id="IPR036188">
    <property type="entry name" value="FAD/NAD-bd_sf"/>
</dbReference>
<dbReference type="Pfam" id="PF05199">
    <property type="entry name" value="GMC_oxred_C"/>
    <property type="match status" value="1"/>
</dbReference>
<sequence length="544" mass="59160">MASAASGSRRSVGTFDYIVVGAGSAGCVLANRLTADGTKRVLLLEAGGKDDWYWIHIPVGYLKTMHNPRTDWCMMTEPDEGLGGRALNYPRGKVLGGCSSINGMIYMRGQARDYDQWRQMGNTGWGWDEVLPYFKQAEDFQHGGDEMHGEGGEIPVQDGRSHVEVLDAFMEAAMEHGIPKTEDFNRGTNEGVGYFHVTQRKGLRWSAAKAFLHPIKHRSNLTLQIKAQAERVLFKDKRAVGLDFSIDGEPVTAEASGEVILATGSVGSPQLLQLSGIGPGGVLQDHGIQVVEDSQGVGQNLQDHLQIRTVYKVKNTKTLNERVNSTFQKALMGIEFALFRTGPLTSAPSHLGCFAKSDPSLETPNLEYHIQPISTDKLGDPLHPFPAFTASVCNLRPESRGSINIKSPNFRDQPAIKLNYLSTPGDRKVAADALKLTRRIVLETDRMKRHEPEELMPGPELQTEEELAAAAGRIGTTIFHPVGTCRMGNDTGAVVDDSLRVRGVEGLRVVDASVMPTITSGNTAAPTMMIAEKASAMILEAAKG</sequence>